<sequence>MEAPGKEKVTLLKAPFKVNYASLKGCFALYFWFTENTVQNIIIPNSTGSGSPENPDQSGH</sequence>
<evidence type="ECO:0000313" key="1">
    <source>
        <dbReference type="EMBL" id="AYW91187.1"/>
    </source>
</evidence>
<protein>
    <submittedName>
        <fullName evidence="1">Uncharacterized protein</fullName>
    </submittedName>
</protein>
<gene>
    <name evidence="1" type="ORF">EGX47_07545</name>
</gene>
<dbReference type="Proteomes" id="UP000268669">
    <property type="component" value="Chromosome"/>
</dbReference>
<reference evidence="1" key="1">
    <citation type="submission" date="2018-11" db="EMBL/GenBank/DDBJ databases">
        <title>FDA dAtabase for Regulatory Grade micrObial Sequences (FDA-ARGOS): Supporting development and validation of Infectious Disease Dx tests.</title>
        <authorList>
            <person name="Bliska J."/>
            <person name="Cleland M.-M."/>
            <person name="Tallon L."/>
            <person name="Sadzewicz L."/>
            <person name="Zhao X."/>
            <person name="Vavikolanu K."/>
            <person name="Mehta A."/>
            <person name="Aluvathingal J."/>
            <person name="Nadendla S."/>
            <person name="Yan Y."/>
            <person name="Sichtig H."/>
        </authorList>
    </citation>
    <scope>NUCLEOTIDE SEQUENCE [LARGE SCALE GENOMIC DNA]</scope>
    <source>
        <strain evidence="1">FDAARGOS_581</strain>
    </source>
</reference>
<proteinExistence type="predicted"/>
<dbReference type="EMBL" id="CP033713">
    <property type="protein sequence ID" value="AYW91187.1"/>
    <property type="molecule type" value="Genomic_DNA"/>
</dbReference>
<accession>A0ABN5R3W4</accession>
<organism evidence="1 2">
    <name type="scientific">Yersinia pseudotuberculosis</name>
    <dbReference type="NCBI Taxonomy" id="633"/>
    <lineage>
        <taxon>Bacteria</taxon>
        <taxon>Pseudomonadati</taxon>
        <taxon>Pseudomonadota</taxon>
        <taxon>Gammaproteobacteria</taxon>
        <taxon>Enterobacterales</taxon>
        <taxon>Yersiniaceae</taxon>
        <taxon>Yersinia</taxon>
    </lineage>
</organism>
<name>A0ABN5R3W4_YERPU</name>
<keyword evidence="2" id="KW-1185">Reference proteome</keyword>
<evidence type="ECO:0000313" key="2">
    <source>
        <dbReference type="Proteomes" id="UP000268669"/>
    </source>
</evidence>